<keyword evidence="3" id="KW-1185">Reference proteome</keyword>
<name>A0A512RIQ2_9BACT</name>
<dbReference type="RefSeq" id="WP_146859940.1">
    <property type="nucleotide sequence ID" value="NZ_JBHUOY010000001.1"/>
</dbReference>
<proteinExistence type="predicted"/>
<evidence type="ECO:0000313" key="2">
    <source>
        <dbReference type="EMBL" id="GEP95575.1"/>
    </source>
</evidence>
<dbReference type="SMART" id="SM00497">
    <property type="entry name" value="IENR1"/>
    <property type="match status" value="2"/>
</dbReference>
<dbReference type="InterPro" id="IPR036388">
    <property type="entry name" value="WH-like_DNA-bd_sf"/>
</dbReference>
<organism evidence="2 3">
    <name type="scientific">Chitinophaga cymbidii</name>
    <dbReference type="NCBI Taxonomy" id="1096750"/>
    <lineage>
        <taxon>Bacteria</taxon>
        <taxon>Pseudomonadati</taxon>
        <taxon>Bacteroidota</taxon>
        <taxon>Chitinophagia</taxon>
        <taxon>Chitinophagales</taxon>
        <taxon>Chitinophagaceae</taxon>
        <taxon>Chitinophaga</taxon>
    </lineage>
</organism>
<dbReference type="InterPro" id="IPR003647">
    <property type="entry name" value="Intron_nuc_1_rpt"/>
</dbReference>
<dbReference type="AlphaFoldDB" id="A0A512RIQ2"/>
<dbReference type="Gene3D" id="1.10.10.10">
    <property type="entry name" value="Winged helix-like DNA-binding domain superfamily/Winged helix DNA-binding domain"/>
    <property type="match status" value="2"/>
</dbReference>
<dbReference type="InterPro" id="IPR013325">
    <property type="entry name" value="RNA_pol_sigma_r2"/>
</dbReference>
<reference evidence="2 3" key="1">
    <citation type="submission" date="2019-07" db="EMBL/GenBank/DDBJ databases">
        <title>Whole genome shotgun sequence of Chitinophaga cymbidii NBRC 109752.</title>
        <authorList>
            <person name="Hosoyama A."/>
            <person name="Uohara A."/>
            <person name="Ohji S."/>
            <person name="Ichikawa N."/>
        </authorList>
    </citation>
    <scope>NUCLEOTIDE SEQUENCE [LARGE SCALE GENOMIC DNA]</scope>
    <source>
        <strain evidence="2 3">NBRC 109752</strain>
    </source>
</reference>
<dbReference type="Gene3D" id="1.10.1740.10">
    <property type="match status" value="1"/>
</dbReference>
<dbReference type="EMBL" id="BKAU01000001">
    <property type="protein sequence ID" value="GEP95575.1"/>
    <property type="molecule type" value="Genomic_DNA"/>
</dbReference>
<dbReference type="OrthoDB" id="1200681at2"/>
<comment type="caution">
    <text evidence="2">The sequence shown here is derived from an EMBL/GenBank/DDBJ whole genome shotgun (WGS) entry which is preliminary data.</text>
</comment>
<dbReference type="Proteomes" id="UP000321436">
    <property type="component" value="Unassembled WGS sequence"/>
</dbReference>
<feature type="domain" description="RNA polymerase sigma-70 region 2" evidence="1">
    <location>
        <begin position="21"/>
        <end position="85"/>
    </location>
</feature>
<dbReference type="GO" id="GO:0006352">
    <property type="term" value="P:DNA-templated transcription initiation"/>
    <property type="evidence" value="ECO:0007669"/>
    <property type="project" value="InterPro"/>
</dbReference>
<dbReference type="InterPro" id="IPR007627">
    <property type="entry name" value="RNA_pol_sigma70_r2"/>
</dbReference>
<accession>A0A512RIQ2</accession>
<sequence length="335" mass="39503">MNNMNLKEHYEKHRNDNLPRLWQMHQDVIRRVLYRYPFVNMQDHEDYTQEIFLYIWERYDKWLDAQTIGISFAQWLYVKAKTCIVDCRCRQLGIGRRNPERRYRERMIYYEDMGSFIVSEMEKPSNYSEENFRGLERAISELRAPEKKVISMFMDGECMTAKSVEHGKCPSRYNTVMSLIVKKIRANAAVYFVDYTIKEKVRKEGVKGNDNVLSKAVFQLKMDGEVVRLWENALAAEREEGFKSSSIRQVARGEKFSYRGFRWAYECDGILKVLSRTRGAGNVRSILQLSPSGELIKRWETVTAAVTAGYSETCIRRVISGERPHYKGYKWQYAS</sequence>
<evidence type="ECO:0000259" key="1">
    <source>
        <dbReference type="Pfam" id="PF04542"/>
    </source>
</evidence>
<evidence type="ECO:0000313" key="3">
    <source>
        <dbReference type="Proteomes" id="UP000321436"/>
    </source>
</evidence>
<dbReference type="SUPFAM" id="SSF88946">
    <property type="entry name" value="Sigma2 domain of RNA polymerase sigma factors"/>
    <property type="match status" value="1"/>
</dbReference>
<dbReference type="GO" id="GO:0003700">
    <property type="term" value="F:DNA-binding transcription factor activity"/>
    <property type="evidence" value="ECO:0007669"/>
    <property type="project" value="InterPro"/>
</dbReference>
<gene>
    <name evidence="2" type="ORF">CCY01nite_18350</name>
</gene>
<dbReference type="Pfam" id="PF04542">
    <property type="entry name" value="Sigma70_r2"/>
    <property type="match status" value="1"/>
</dbReference>
<protein>
    <recommendedName>
        <fullName evidence="1">RNA polymerase sigma-70 region 2 domain-containing protein</fullName>
    </recommendedName>
</protein>